<evidence type="ECO:0000313" key="1">
    <source>
        <dbReference type="EMBL" id="GEL54876.1"/>
    </source>
</evidence>
<protein>
    <recommendedName>
        <fullName evidence="3">HNH endonuclease</fullName>
    </recommendedName>
</protein>
<evidence type="ECO:0008006" key="3">
    <source>
        <dbReference type="Google" id="ProtNLM"/>
    </source>
</evidence>
<organism evidence="1 2">
    <name type="scientific">Asaia bogorensis NBRC 16594</name>
    <dbReference type="NCBI Taxonomy" id="1231624"/>
    <lineage>
        <taxon>Bacteria</taxon>
        <taxon>Pseudomonadati</taxon>
        <taxon>Pseudomonadota</taxon>
        <taxon>Alphaproteobacteria</taxon>
        <taxon>Acetobacterales</taxon>
        <taxon>Acetobacteraceae</taxon>
        <taxon>Asaia</taxon>
    </lineage>
</organism>
<dbReference type="Proteomes" id="UP000321287">
    <property type="component" value="Unassembled WGS sequence"/>
</dbReference>
<gene>
    <name evidence="1" type="ORF">ABO01nite_28830</name>
</gene>
<proteinExistence type="predicted"/>
<dbReference type="RefSeq" id="WP_146926854.1">
    <property type="nucleotide sequence ID" value="NZ_BJVS01000010.1"/>
</dbReference>
<evidence type="ECO:0000313" key="2">
    <source>
        <dbReference type="Proteomes" id="UP000321287"/>
    </source>
</evidence>
<keyword evidence="2" id="KW-1185">Reference proteome</keyword>
<reference evidence="1 2" key="1">
    <citation type="submission" date="2019-07" db="EMBL/GenBank/DDBJ databases">
        <title>Whole genome shotgun sequence of Asaia bogorensis NBRC 16594.</title>
        <authorList>
            <person name="Hosoyama A."/>
            <person name="Uohara A."/>
            <person name="Ohji S."/>
            <person name="Ichikawa N."/>
        </authorList>
    </citation>
    <scope>NUCLEOTIDE SEQUENCE [LARGE SCALE GENOMIC DNA]</scope>
    <source>
        <strain evidence="1 2">NBRC 16594</strain>
    </source>
</reference>
<name>A0AAN4R4M7_9PROT</name>
<dbReference type="AlphaFoldDB" id="A0AAN4R4M7"/>
<accession>A0AAN4R4M7</accession>
<comment type="caution">
    <text evidence="1">The sequence shown here is derived from an EMBL/GenBank/DDBJ whole genome shotgun (WGS) entry which is preliminary data.</text>
</comment>
<sequence>MIALCCPPDQRARLISLGAEIDATIRRLAMPSAFLTTEQWRVFAPYLPARFHPERPGPYLQPRPVPLPLWGWNLRALLERRDWDRIRRDAYASSGQCCRICGGVGVRHPVEADEIWVCDDVTRVQSLSTVCAICPACHGVRHWGRTTMLGEERGALEHMAHVNRLSLDACQALVDARMEEWVQRSSLEWSLDITWIERRYAMSPRPDARAHAEAVHEALVARHRGT</sequence>
<dbReference type="EMBL" id="BJVS01000010">
    <property type="protein sequence ID" value="GEL54876.1"/>
    <property type="molecule type" value="Genomic_DNA"/>
</dbReference>